<evidence type="ECO:0000256" key="1">
    <source>
        <dbReference type="SAM" id="MobiDB-lite"/>
    </source>
</evidence>
<keyword evidence="2" id="KW-0812">Transmembrane</keyword>
<proteinExistence type="predicted"/>
<reference evidence="3" key="1">
    <citation type="submission" date="2021-10" db="EMBL/GenBank/DDBJ databases">
        <title>The complete genome sequence of Leeia sp. TBRC 13508.</title>
        <authorList>
            <person name="Charoenyingcharoen P."/>
            <person name="Yukphan P."/>
        </authorList>
    </citation>
    <scope>NUCLEOTIDE SEQUENCE</scope>
    <source>
        <strain evidence="3">TBRC 13508</strain>
    </source>
</reference>
<dbReference type="EMBL" id="JAJBZT010000015">
    <property type="protein sequence ID" value="MCB6185323.1"/>
    <property type="molecule type" value="Genomic_DNA"/>
</dbReference>
<feature type="transmembrane region" description="Helical" evidence="2">
    <location>
        <begin position="29"/>
        <end position="46"/>
    </location>
</feature>
<gene>
    <name evidence="3" type="ORF">LIN78_17385</name>
</gene>
<organism evidence="3 4">
    <name type="scientific">Leeia speluncae</name>
    <dbReference type="NCBI Taxonomy" id="2884804"/>
    <lineage>
        <taxon>Bacteria</taxon>
        <taxon>Pseudomonadati</taxon>
        <taxon>Pseudomonadota</taxon>
        <taxon>Betaproteobacteria</taxon>
        <taxon>Neisseriales</taxon>
        <taxon>Leeiaceae</taxon>
        <taxon>Leeia</taxon>
    </lineage>
</organism>
<protein>
    <submittedName>
        <fullName evidence="3">Uncharacterized protein</fullName>
    </submittedName>
</protein>
<comment type="caution">
    <text evidence="3">The sequence shown here is derived from an EMBL/GenBank/DDBJ whole genome shotgun (WGS) entry which is preliminary data.</text>
</comment>
<name>A0ABS8DBE1_9NEIS</name>
<evidence type="ECO:0000256" key="2">
    <source>
        <dbReference type="SAM" id="Phobius"/>
    </source>
</evidence>
<accession>A0ABS8DBE1</accession>
<evidence type="ECO:0000313" key="3">
    <source>
        <dbReference type="EMBL" id="MCB6185323.1"/>
    </source>
</evidence>
<sequence>MKHIFLIAWLYIVILFAAGTGSVMRAINILLFLGAIPVGLYLWVSLRKVHQRQRALREAQEEMYNEDSELQAASNDADVDNSQKTN</sequence>
<keyword evidence="2" id="KW-0472">Membrane</keyword>
<evidence type="ECO:0000313" key="4">
    <source>
        <dbReference type="Proteomes" id="UP001165395"/>
    </source>
</evidence>
<dbReference type="Proteomes" id="UP001165395">
    <property type="component" value="Unassembled WGS sequence"/>
</dbReference>
<keyword evidence="4" id="KW-1185">Reference proteome</keyword>
<feature type="region of interest" description="Disordered" evidence="1">
    <location>
        <begin position="65"/>
        <end position="86"/>
    </location>
</feature>
<keyword evidence="2" id="KW-1133">Transmembrane helix</keyword>
<dbReference type="RefSeq" id="WP_227182154.1">
    <property type="nucleotide sequence ID" value="NZ_JAJBZT010000015.1"/>
</dbReference>